<evidence type="ECO:0000313" key="10">
    <source>
        <dbReference type="Proteomes" id="UP000216063"/>
    </source>
</evidence>
<feature type="transmembrane region" description="Helical" evidence="8">
    <location>
        <begin position="50"/>
        <end position="70"/>
    </location>
</feature>
<sequence length="273" mass="27901">MVKGGRSTPFSLTPTSSGPSRGTEKPRLRVRAVARREADLPLPRRLVSEFLGSSLLVSVVVGSGIAAAQLSPNDVGLQLLENSIATTLGLAVLVLLFGPVSGAHFNPVVSAVDWLLGRSAKAGLSLQEVLAYSIFQIIGGVCGALLANLMFDRQVLELSTKNRLTGGHFVAEVVATAGLIALIFALARTGRAAQSAAAVGAYIGAAYWFTSSTSFANPAVTVGRAFSDTFAGIAPSSIPAFVAAQAIGGLAGLAVVVVLYPLTATTPIAQDGN</sequence>
<dbReference type="GO" id="GO:0005886">
    <property type="term" value="C:plasma membrane"/>
    <property type="evidence" value="ECO:0007669"/>
    <property type="project" value="TreeGrafter"/>
</dbReference>
<evidence type="ECO:0000256" key="7">
    <source>
        <dbReference type="SAM" id="MobiDB-lite"/>
    </source>
</evidence>
<dbReference type="GO" id="GO:0015250">
    <property type="term" value="F:water channel activity"/>
    <property type="evidence" value="ECO:0007669"/>
    <property type="project" value="TreeGrafter"/>
</dbReference>
<dbReference type="OrthoDB" id="9807293at2"/>
<proteinExistence type="inferred from homology"/>
<dbReference type="PRINTS" id="PR00783">
    <property type="entry name" value="MINTRINSICP"/>
</dbReference>
<evidence type="ECO:0000256" key="8">
    <source>
        <dbReference type="SAM" id="Phobius"/>
    </source>
</evidence>
<dbReference type="Proteomes" id="UP000216063">
    <property type="component" value="Unassembled WGS sequence"/>
</dbReference>
<feature type="compositionally biased region" description="Polar residues" evidence="7">
    <location>
        <begin position="8"/>
        <end position="20"/>
    </location>
</feature>
<gene>
    <name evidence="9" type="ORF">CG716_04250</name>
</gene>
<protein>
    <submittedName>
        <fullName evidence="9">Aquaporin family protein</fullName>
    </submittedName>
</protein>
<feature type="transmembrane region" description="Helical" evidence="8">
    <location>
        <begin position="90"/>
        <end position="117"/>
    </location>
</feature>
<evidence type="ECO:0000256" key="4">
    <source>
        <dbReference type="ARBA" id="ARBA00022989"/>
    </source>
</evidence>
<feature type="transmembrane region" description="Helical" evidence="8">
    <location>
        <begin position="199"/>
        <end position="220"/>
    </location>
</feature>
<feature type="region of interest" description="Disordered" evidence="7">
    <location>
        <begin position="1"/>
        <end position="28"/>
    </location>
</feature>
<dbReference type="EMBL" id="NOZR01000003">
    <property type="protein sequence ID" value="OYN81589.1"/>
    <property type="molecule type" value="Genomic_DNA"/>
</dbReference>
<comment type="similarity">
    <text evidence="2 6">Belongs to the MIP/aquaporin (TC 1.A.8) family.</text>
</comment>
<feature type="transmembrane region" description="Helical" evidence="8">
    <location>
        <begin position="169"/>
        <end position="187"/>
    </location>
</feature>
<evidence type="ECO:0000313" key="9">
    <source>
        <dbReference type="EMBL" id="OYN81589.1"/>
    </source>
</evidence>
<dbReference type="PANTHER" id="PTHR19139">
    <property type="entry name" value="AQUAPORIN TRANSPORTER"/>
    <property type="match status" value="1"/>
</dbReference>
<reference evidence="9 10" key="1">
    <citation type="submission" date="2017-07" db="EMBL/GenBank/DDBJ databases">
        <title>The new phylogeny of genus Mycobacterium.</title>
        <authorList>
            <person name="Tortoli E."/>
            <person name="Trovato A."/>
            <person name="Cirillo D.M."/>
        </authorList>
    </citation>
    <scope>NUCLEOTIDE SEQUENCE [LARGE SCALE GENOMIC DNA]</scope>
    <source>
        <strain evidence="9 10">ATCC 33027</strain>
    </source>
</reference>
<feature type="transmembrane region" description="Helical" evidence="8">
    <location>
        <begin position="129"/>
        <end position="149"/>
    </location>
</feature>
<dbReference type="PANTHER" id="PTHR19139:SF199">
    <property type="entry name" value="MIP17260P"/>
    <property type="match status" value="1"/>
</dbReference>
<evidence type="ECO:0000256" key="6">
    <source>
        <dbReference type="RuleBase" id="RU000477"/>
    </source>
</evidence>
<dbReference type="AlphaFoldDB" id="A0A255DQ69"/>
<keyword evidence="3 6" id="KW-0812">Transmembrane</keyword>
<comment type="caution">
    <text evidence="9">The sequence shown here is derived from an EMBL/GenBank/DDBJ whole genome shotgun (WGS) entry which is preliminary data.</text>
</comment>
<evidence type="ECO:0000256" key="3">
    <source>
        <dbReference type="ARBA" id="ARBA00022692"/>
    </source>
</evidence>
<feature type="transmembrane region" description="Helical" evidence="8">
    <location>
        <begin position="240"/>
        <end position="260"/>
    </location>
</feature>
<keyword evidence="10" id="KW-1185">Reference proteome</keyword>
<evidence type="ECO:0000256" key="5">
    <source>
        <dbReference type="ARBA" id="ARBA00023136"/>
    </source>
</evidence>
<evidence type="ECO:0000256" key="1">
    <source>
        <dbReference type="ARBA" id="ARBA00004141"/>
    </source>
</evidence>
<dbReference type="SUPFAM" id="SSF81338">
    <property type="entry name" value="Aquaporin-like"/>
    <property type="match status" value="1"/>
</dbReference>
<comment type="subcellular location">
    <subcellularLocation>
        <location evidence="1">Membrane</location>
        <topology evidence="1">Multi-pass membrane protein</topology>
    </subcellularLocation>
</comment>
<dbReference type="InterPro" id="IPR000425">
    <property type="entry name" value="MIP"/>
</dbReference>
<dbReference type="Pfam" id="PF00230">
    <property type="entry name" value="MIP"/>
    <property type="match status" value="1"/>
</dbReference>
<keyword evidence="6" id="KW-0813">Transport</keyword>
<dbReference type="InterPro" id="IPR034294">
    <property type="entry name" value="Aquaporin_transptr"/>
</dbReference>
<evidence type="ECO:0000256" key="2">
    <source>
        <dbReference type="ARBA" id="ARBA00006175"/>
    </source>
</evidence>
<keyword evidence="4 8" id="KW-1133">Transmembrane helix</keyword>
<keyword evidence="5 8" id="KW-0472">Membrane</keyword>
<dbReference type="InterPro" id="IPR023271">
    <property type="entry name" value="Aquaporin-like"/>
</dbReference>
<organism evidence="9 10">
    <name type="scientific">Mycolicibacterium sphagni</name>
    <dbReference type="NCBI Taxonomy" id="1786"/>
    <lineage>
        <taxon>Bacteria</taxon>
        <taxon>Bacillati</taxon>
        <taxon>Actinomycetota</taxon>
        <taxon>Actinomycetes</taxon>
        <taxon>Mycobacteriales</taxon>
        <taxon>Mycobacteriaceae</taxon>
        <taxon>Mycolicibacterium</taxon>
    </lineage>
</organism>
<dbReference type="Gene3D" id="1.20.1080.10">
    <property type="entry name" value="Glycerol uptake facilitator protein"/>
    <property type="match status" value="1"/>
</dbReference>
<name>A0A255DQ69_9MYCO</name>
<accession>A0A255DQ69</accession>